<reference evidence="4 5" key="1">
    <citation type="submission" date="2019-06" db="EMBL/GenBank/DDBJ databases">
        <title>Description of Kitasatospora acidophila sp. nov. isolated from pine grove soil, and reclassification of Streptomyces novaecaesareae to Kitasatospora novaeceasareae comb. nov.</title>
        <authorList>
            <person name="Kim M.J."/>
        </authorList>
    </citation>
    <scope>NUCLEOTIDE SEQUENCE [LARGE SCALE GENOMIC DNA]</scope>
    <source>
        <strain evidence="4 5">MMS16-CNU292</strain>
    </source>
</reference>
<name>A0A540VYE3_9ACTN</name>
<dbReference type="SMART" id="SM00889">
    <property type="entry name" value="EFG_IV"/>
    <property type="match status" value="1"/>
</dbReference>
<proteinExistence type="predicted"/>
<evidence type="ECO:0000256" key="2">
    <source>
        <dbReference type="ARBA" id="ARBA00023134"/>
    </source>
</evidence>
<protein>
    <recommendedName>
        <fullName evidence="3">Translation elongation factor EFG/EF2 domain-containing protein</fullName>
    </recommendedName>
</protein>
<dbReference type="SUPFAM" id="SSF54211">
    <property type="entry name" value="Ribosomal protein S5 domain 2-like"/>
    <property type="match status" value="1"/>
</dbReference>
<comment type="caution">
    <text evidence="4">The sequence shown here is derived from an EMBL/GenBank/DDBJ whole genome shotgun (WGS) entry which is preliminary data.</text>
</comment>
<keyword evidence="1" id="KW-0547">Nucleotide-binding</keyword>
<accession>A0A540VYE3</accession>
<evidence type="ECO:0000313" key="5">
    <source>
        <dbReference type="Proteomes" id="UP000319103"/>
    </source>
</evidence>
<organism evidence="4 5">
    <name type="scientific">Kitasatospora acidiphila</name>
    <dbReference type="NCBI Taxonomy" id="2567942"/>
    <lineage>
        <taxon>Bacteria</taxon>
        <taxon>Bacillati</taxon>
        <taxon>Actinomycetota</taxon>
        <taxon>Actinomycetes</taxon>
        <taxon>Kitasatosporales</taxon>
        <taxon>Streptomycetaceae</taxon>
        <taxon>Kitasatospora</taxon>
    </lineage>
</organism>
<dbReference type="Proteomes" id="UP000319103">
    <property type="component" value="Unassembled WGS sequence"/>
</dbReference>
<evidence type="ECO:0000259" key="3">
    <source>
        <dbReference type="SMART" id="SM00889"/>
    </source>
</evidence>
<gene>
    <name evidence="4" type="ORF">E6W39_05085</name>
</gene>
<dbReference type="OrthoDB" id="4016098at2"/>
<evidence type="ECO:0000313" key="4">
    <source>
        <dbReference type="EMBL" id="TQF01737.1"/>
    </source>
</evidence>
<keyword evidence="2" id="KW-0342">GTP-binding</keyword>
<dbReference type="GO" id="GO:0005525">
    <property type="term" value="F:GTP binding"/>
    <property type="evidence" value="ECO:0007669"/>
    <property type="project" value="UniProtKB-KW"/>
</dbReference>
<dbReference type="InterPro" id="IPR005517">
    <property type="entry name" value="Transl_elong_EFG/EF2_IV"/>
</dbReference>
<feature type="domain" description="Translation elongation factor EFG/EF2" evidence="3">
    <location>
        <begin position="157"/>
        <end position="275"/>
    </location>
</feature>
<dbReference type="Pfam" id="PF03764">
    <property type="entry name" value="EFG_IV"/>
    <property type="match status" value="1"/>
</dbReference>
<keyword evidence="5" id="KW-1185">Reference proteome</keyword>
<dbReference type="InterPro" id="IPR014721">
    <property type="entry name" value="Ribsml_uS5_D2-typ_fold_subgr"/>
</dbReference>
<dbReference type="Gene3D" id="3.30.230.10">
    <property type="match status" value="2"/>
</dbReference>
<sequence length="285" mass="31244">MAGREPMALIYHHGMPGVRDYPQQLDRPVRDVQAYLSSQGGVRPYAFAAADFEALPLGRDPAPPFEFVNEVPDTELPAELGAAFGEGVLARLRAWSYHGVLPYALRVRLRRAHWREGQSTETGFAAAGQQAVREFSDCFHDGSGPRRLVVGRPGARQHATGEVSAIRDVHVRLVKPTVCGHFAIATADFEPLPADGELLFEFALELSEERLPLDLAEAFERGLREELYAAGDGRLPVRAFRVRLHDARWSAVDSNEMIFQAAGRKAAAEALRRSHEGGGLGTAGR</sequence>
<dbReference type="InterPro" id="IPR020568">
    <property type="entry name" value="Ribosomal_Su5_D2-typ_SF"/>
</dbReference>
<evidence type="ECO:0000256" key="1">
    <source>
        <dbReference type="ARBA" id="ARBA00022741"/>
    </source>
</evidence>
<dbReference type="EMBL" id="VIGB01000003">
    <property type="protein sequence ID" value="TQF01737.1"/>
    <property type="molecule type" value="Genomic_DNA"/>
</dbReference>
<dbReference type="AlphaFoldDB" id="A0A540VYE3"/>